<evidence type="ECO:0000256" key="2">
    <source>
        <dbReference type="ARBA" id="ARBA00022670"/>
    </source>
</evidence>
<dbReference type="SUPFAM" id="SSF50630">
    <property type="entry name" value="Acid proteases"/>
    <property type="match status" value="1"/>
</dbReference>
<dbReference type="CDD" id="cd05476">
    <property type="entry name" value="pepsin_A_like_plant"/>
    <property type="match status" value="1"/>
</dbReference>
<evidence type="ECO:0000256" key="4">
    <source>
        <dbReference type="ARBA" id="ARBA00022801"/>
    </source>
</evidence>
<dbReference type="InterPro" id="IPR032799">
    <property type="entry name" value="TAXi_C"/>
</dbReference>
<evidence type="ECO:0000256" key="1">
    <source>
        <dbReference type="ARBA" id="ARBA00007447"/>
    </source>
</evidence>
<evidence type="ECO:0000259" key="6">
    <source>
        <dbReference type="PROSITE" id="PS51767"/>
    </source>
</evidence>
<dbReference type="GO" id="GO:0006508">
    <property type="term" value="P:proteolysis"/>
    <property type="evidence" value="ECO:0007669"/>
    <property type="project" value="UniProtKB-KW"/>
</dbReference>
<dbReference type="FunFam" id="2.40.70.10:FF:000031">
    <property type="entry name" value="Aspartyl protease AED1"/>
    <property type="match status" value="1"/>
</dbReference>
<keyword evidence="8" id="KW-1185">Reference proteome</keyword>
<name>A0AAE1MHL9_9FABA</name>
<dbReference type="Pfam" id="PF14541">
    <property type="entry name" value="TAXi_C"/>
    <property type="match status" value="1"/>
</dbReference>
<keyword evidence="4" id="KW-0378">Hydrolase</keyword>
<dbReference type="Gene3D" id="2.40.70.10">
    <property type="entry name" value="Acid Proteases"/>
    <property type="match status" value="2"/>
</dbReference>
<dbReference type="InterPro" id="IPR032861">
    <property type="entry name" value="TAXi_N"/>
</dbReference>
<sequence>MRPLPQLFFLLISYSFPFLITINALSLDFDLIHRDSPLSPFHNSSSSLSELTQQVWLRSTARHKRLLLQTPTLPGIFFGGQGEYLVKLFIGSPPVQSWAIADSGSDLTWIQCLPCKKCYPQNSPIFNPFTSSTYKIVSCHSKPCRSYLDDSYCGTSTQCMYEYGYGDGSVTKGELARDLFSFRGKSSSKSCDSFLLQKPLFLGCAHSTTGKFAAMGSGIVGLGYGPLSLVSQLGPEIDHKFSYCLGPYFSKSSGNLRFGKEAKVSGSHGAVSTPFVTDSGKTNFFLTLEGITVGNKTLKTAAPTRKGNTLIDSGATWFHIESNFYNKMEAFIKKAIRVKEVRKPPMGFSLCYSRKYHKTIMKRFPKFVVHFEGADIALKPDQNIFFHLDDLLCLGIVSLPLAGQGFRFDYGNLPQINFQVEYDLKAKRISFAHADCSKH</sequence>
<dbReference type="AlphaFoldDB" id="A0AAE1MHL9"/>
<dbReference type="InterPro" id="IPR034161">
    <property type="entry name" value="Pepsin-like_plant"/>
</dbReference>
<gene>
    <name evidence="7" type="ORF">QN277_003672</name>
</gene>
<dbReference type="PROSITE" id="PS00141">
    <property type="entry name" value="ASP_PROTEASE"/>
    <property type="match status" value="1"/>
</dbReference>
<dbReference type="Proteomes" id="UP001293593">
    <property type="component" value="Unassembled WGS sequence"/>
</dbReference>
<dbReference type="PROSITE" id="PS51767">
    <property type="entry name" value="PEPTIDASE_A1"/>
    <property type="match status" value="1"/>
</dbReference>
<reference evidence="7" key="1">
    <citation type="submission" date="2023-10" db="EMBL/GenBank/DDBJ databases">
        <title>Chromosome-level genome of the transformable northern wattle, Acacia crassicarpa.</title>
        <authorList>
            <person name="Massaro I."/>
            <person name="Sinha N.R."/>
            <person name="Poethig S."/>
            <person name="Leichty A.R."/>
        </authorList>
    </citation>
    <scope>NUCLEOTIDE SEQUENCE</scope>
    <source>
        <strain evidence="7">Acra3RX</strain>
        <tissue evidence="7">Leaf</tissue>
    </source>
</reference>
<evidence type="ECO:0000256" key="5">
    <source>
        <dbReference type="ARBA" id="ARBA00023180"/>
    </source>
</evidence>
<comment type="caution">
    <text evidence="7">The sequence shown here is derived from an EMBL/GenBank/DDBJ whole genome shotgun (WGS) entry which is preliminary data.</text>
</comment>
<dbReference type="InterPro" id="IPR021109">
    <property type="entry name" value="Peptidase_aspartic_dom_sf"/>
</dbReference>
<dbReference type="InterPro" id="IPR051708">
    <property type="entry name" value="Plant_Aspart_Prot_A1"/>
</dbReference>
<keyword evidence="5" id="KW-0325">Glycoprotein</keyword>
<proteinExistence type="inferred from homology"/>
<protein>
    <recommendedName>
        <fullName evidence="6">Peptidase A1 domain-containing protein</fullName>
    </recommendedName>
</protein>
<organism evidence="7 8">
    <name type="scientific">Acacia crassicarpa</name>
    <name type="common">northern wattle</name>
    <dbReference type="NCBI Taxonomy" id="499986"/>
    <lineage>
        <taxon>Eukaryota</taxon>
        <taxon>Viridiplantae</taxon>
        <taxon>Streptophyta</taxon>
        <taxon>Embryophyta</taxon>
        <taxon>Tracheophyta</taxon>
        <taxon>Spermatophyta</taxon>
        <taxon>Magnoliopsida</taxon>
        <taxon>eudicotyledons</taxon>
        <taxon>Gunneridae</taxon>
        <taxon>Pentapetalae</taxon>
        <taxon>rosids</taxon>
        <taxon>fabids</taxon>
        <taxon>Fabales</taxon>
        <taxon>Fabaceae</taxon>
        <taxon>Caesalpinioideae</taxon>
        <taxon>mimosoid clade</taxon>
        <taxon>Acacieae</taxon>
        <taxon>Acacia</taxon>
    </lineage>
</organism>
<keyword evidence="2" id="KW-0645">Protease</keyword>
<comment type="similarity">
    <text evidence="1">Belongs to the peptidase A1 family.</text>
</comment>
<evidence type="ECO:0000313" key="8">
    <source>
        <dbReference type="Proteomes" id="UP001293593"/>
    </source>
</evidence>
<evidence type="ECO:0000256" key="3">
    <source>
        <dbReference type="ARBA" id="ARBA00022750"/>
    </source>
</evidence>
<keyword evidence="3" id="KW-0064">Aspartyl protease</keyword>
<dbReference type="GO" id="GO:0004190">
    <property type="term" value="F:aspartic-type endopeptidase activity"/>
    <property type="evidence" value="ECO:0007669"/>
    <property type="project" value="UniProtKB-KW"/>
</dbReference>
<accession>A0AAE1MHL9</accession>
<dbReference type="PANTHER" id="PTHR47967:SF128">
    <property type="entry name" value="ASPARTIC PROTEINASE CDR1-LIKE"/>
    <property type="match status" value="1"/>
</dbReference>
<dbReference type="GO" id="GO:0005576">
    <property type="term" value="C:extracellular region"/>
    <property type="evidence" value="ECO:0007669"/>
    <property type="project" value="TreeGrafter"/>
</dbReference>
<dbReference type="Pfam" id="PF14543">
    <property type="entry name" value="TAXi_N"/>
    <property type="match status" value="1"/>
</dbReference>
<dbReference type="EMBL" id="JAWXYG010000010">
    <property type="protein sequence ID" value="KAK4260576.1"/>
    <property type="molecule type" value="Genomic_DNA"/>
</dbReference>
<feature type="domain" description="Peptidase A1" evidence="6">
    <location>
        <begin position="84"/>
        <end position="432"/>
    </location>
</feature>
<dbReference type="PANTHER" id="PTHR47967">
    <property type="entry name" value="OS07G0603500 PROTEIN-RELATED"/>
    <property type="match status" value="1"/>
</dbReference>
<dbReference type="InterPro" id="IPR033121">
    <property type="entry name" value="PEPTIDASE_A1"/>
</dbReference>
<evidence type="ECO:0000313" key="7">
    <source>
        <dbReference type="EMBL" id="KAK4260576.1"/>
    </source>
</evidence>
<dbReference type="InterPro" id="IPR001969">
    <property type="entry name" value="Aspartic_peptidase_AS"/>
</dbReference>